<protein>
    <recommendedName>
        <fullName evidence="3">Phosphotriesterase-related protein</fullName>
    </recommendedName>
</protein>
<dbReference type="AlphaFoldDB" id="A0A285VAG4"/>
<dbReference type="InterPro" id="IPR032466">
    <property type="entry name" value="Metal_Hydrolase"/>
</dbReference>
<organism evidence="1 2">
    <name type="scientific">Blastococcus aggregatus</name>
    <dbReference type="NCBI Taxonomy" id="38502"/>
    <lineage>
        <taxon>Bacteria</taxon>
        <taxon>Bacillati</taxon>
        <taxon>Actinomycetota</taxon>
        <taxon>Actinomycetes</taxon>
        <taxon>Geodermatophilales</taxon>
        <taxon>Geodermatophilaceae</taxon>
        <taxon>Blastococcus</taxon>
    </lineage>
</organism>
<dbReference type="Pfam" id="PF19799">
    <property type="entry name" value="DUF6282"/>
    <property type="match status" value="1"/>
</dbReference>
<evidence type="ECO:0000313" key="1">
    <source>
        <dbReference type="EMBL" id="SOC49491.1"/>
    </source>
</evidence>
<dbReference type="Proteomes" id="UP000219435">
    <property type="component" value="Unassembled WGS sequence"/>
</dbReference>
<dbReference type="EMBL" id="OBQI01000003">
    <property type="protein sequence ID" value="SOC49491.1"/>
    <property type="molecule type" value="Genomic_DNA"/>
</dbReference>
<proteinExistence type="predicted"/>
<accession>A0A285VAG4</accession>
<gene>
    <name evidence="1" type="ORF">SAMN05660748_2218</name>
</gene>
<dbReference type="SUPFAM" id="SSF51556">
    <property type="entry name" value="Metallo-dependent hydrolases"/>
    <property type="match status" value="1"/>
</dbReference>
<dbReference type="Gene3D" id="3.20.20.140">
    <property type="entry name" value="Metal-dependent hydrolases"/>
    <property type="match status" value="1"/>
</dbReference>
<name>A0A285VAG4_9ACTN</name>
<dbReference type="InterPro" id="IPR046249">
    <property type="entry name" value="DUF6282"/>
</dbReference>
<evidence type="ECO:0000313" key="2">
    <source>
        <dbReference type="Proteomes" id="UP000219435"/>
    </source>
</evidence>
<sequence>MAIDRGQIAVAAPEPGDSGPASSPVTFDAQPDPAMVGAIDLHVHGYPDVGLRWRMRTDDLTLAKLARAYGMAGIVLKSHFWPTMDRALLLNELLDADNFTIYSSITLNQLVGGISPMAVEAAAAHGARVVFLSTWGSANDHAHGGVVRRQVIDPMFPSFSGHLDRSAIRVVDGNGRLSAECRDVMAVSADLGLTVSTGHLSTDESLAVARHAADMGFQKLIFAHPFSPSIRAERAVMGEIADLGVTVEMTQALTVLPRAPITVGDIHATIGELGSQRVVLTSDVFFDWLPPQAEVFRMFLGQLRSLGCTTEELRTMVVDNPARLLSR</sequence>
<reference evidence="2" key="1">
    <citation type="submission" date="2017-08" db="EMBL/GenBank/DDBJ databases">
        <authorList>
            <person name="Varghese N."/>
            <person name="Submissions S."/>
        </authorList>
    </citation>
    <scope>NUCLEOTIDE SEQUENCE [LARGE SCALE GENOMIC DNA]</scope>
    <source>
        <strain evidence="2">DSM 4725</strain>
    </source>
</reference>
<evidence type="ECO:0008006" key="3">
    <source>
        <dbReference type="Google" id="ProtNLM"/>
    </source>
</evidence>
<keyword evidence="2" id="KW-1185">Reference proteome</keyword>